<dbReference type="PANTHER" id="PTHR10514">
    <property type="entry name" value="ANGIOTENSIN-CONVERTING ENZYME"/>
    <property type="match status" value="1"/>
</dbReference>
<dbReference type="GO" id="GO:0005886">
    <property type="term" value="C:plasma membrane"/>
    <property type="evidence" value="ECO:0007669"/>
    <property type="project" value="TreeGrafter"/>
</dbReference>
<feature type="binding site" evidence="18">
    <location>
        <position position="93"/>
    </location>
    <ligand>
        <name>Zn(2+)</name>
        <dbReference type="ChEBI" id="CHEBI:29105"/>
        <label>2</label>
        <note>catalytic</note>
    </ligand>
</feature>
<name>A0AA88H1Z8_ARTSF</name>
<keyword evidence="9 17" id="KW-1015">Disulfide bond</keyword>
<feature type="disulfide bond" evidence="17">
    <location>
        <begin position="220"/>
        <end position="232"/>
    </location>
</feature>
<comment type="cofactor">
    <cofactor evidence="20">
        <name>Zn(2+)</name>
        <dbReference type="ChEBI" id="CHEBI:29105"/>
    </cofactor>
    <text evidence="20">Binds 1 zinc ion per subunit.</text>
</comment>
<proteinExistence type="inferred from homology"/>
<evidence type="ECO:0000256" key="6">
    <source>
        <dbReference type="ARBA" id="ARBA00022801"/>
    </source>
</evidence>
<feature type="active site" description="Proton acceptor 2" evidence="14">
    <location>
        <position position="66"/>
    </location>
</feature>
<evidence type="ECO:0000256" key="4">
    <source>
        <dbReference type="ARBA" id="ARBA00022723"/>
    </source>
</evidence>
<accession>A0AA88H1Z8</accession>
<comment type="catalytic activity">
    <reaction evidence="11">
        <text>Release of a C-terminal dipeptide, oligopeptide-|-Xaa-Yaa, when Xaa is not Pro, and Yaa is neither Asp nor Glu. Thus, conversion of angiotensin I to angiotensin II, with increase in vasoconstrictor activity, but no action on angiotensin II.</text>
        <dbReference type="EC" id="3.4.15.1"/>
    </reaction>
</comment>
<organism evidence="21 22">
    <name type="scientific">Artemia franciscana</name>
    <name type="common">Brine shrimp</name>
    <name type="synonym">Artemia sanfranciscana</name>
    <dbReference type="NCBI Taxonomy" id="6661"/>
    <lineage>
        <taxon>Eukaryota</taxon>
        <taxon>Metazoa</taxon>
        <taxon>Ecdysozoa</taxon>
        <taxon>Arthropoda</taxon>
        <taxon>Crustacea</taxon>
        <taxon>Branchiopoda</taxon>
        <taxon>Anostraca</taxon>
        <taxon>Artemiidae</taxon>
        <taxon>Artemia</taxon>
    </lineage>
</organism>
<keyword evidence="2 20" id="KW-0121">Carboxypeptidase</keyword>
<comment type="caution">
    <text evidence="21">The sequence shown here is derived from an EMBL/GenBank/DDBJ whole genome shotgun (WGS) entry which is preliminary data.</text>
</comment>
<evidence type="ECO:0000256" key="8">
    <source>
        <dbReference type="ARBA" id="ARBA00023049"/>
    </source>
</evidence>
<evidence type="ECO:0000256" key="10">
    <source>
        <dbReference type="ARBA" id="ARBA00023180"/>
    </source>
</evidence>
<evidence type="ECO:0000256" key="11">
    <source>
        <dbReference type="ARBA" id="ARBA00036868"/>
    </source>
</evidence>
<evidence type="ECO:0000256" key="3">
    <source>
        <dbReference type="ARBA" id="ARBA00022670"/>
    </source>
</evidence>
<sequence length="327" mass="37541">MADDFFASLGMKSVPEDFWEKSMLWKPEDRDVVCHASAWDFCDRGDFRIKQCTEVTMEDFVTAHHEMGHIQYYLQYVDQPLVFREGANPGFHEAVGDAISLSVITPSHLRQVGLLNKAEDDYENDMNFLFTMGMEKIAFMPFGYLLDKWRWKVFSGEISSERLNEAWWDYRIKYQGISPPVNRTEENFDAGAKYHVPSNIPYIRYFVSFVLQFQLHQAMCDAAGYEGPLYKCDVYKSKEAGRLLSSVLALGSAKPSPEAIRILTNGRTTKMDAAPILEYFEPLMRWLEEENAESPLGWRGENGADVKTSIGVLITIVLPIISRFIFE</sequence>
<feature type="active site" description="Proton donor 1" evidence="13">
    <location>
        <position position="195"/>
    </location>
</feature>
<dbReference type="CDD" id="cd06461">
    <property type="entry name" value="M2_ACE"/>
    <property type="match status" value="1"/>
</dbReference>
<evidence type="ECO:0000256" key="12">
    <source>
        <dbReference type="ARBA" id="ARBA00039858"/>
    </source>
</evidence>
<evidence type="ECO:0000313" key="22">
    <source>
        <dbReference type="Proteomes" id="UP001187531"/>
    </source>
</evidence>
<comment type="caution">
    <text evidence="19">Lacks conserved residue(s) required for the propagation of feature annotation.</text>
</comment>
<gene>
    <name evidence="21" type="ORF">QYM36_018712</name>
</gene>
<dbReference type="GO" id="GO:0046872">
    <property type="term" value="F:metal ion binding"/>
    <property type="evidence" value="ECO:0007669"/>
    <property type="project" value="UniProtKB-KW"/>
</dbReference>
<feature type="active site" description="Proton acceptor 1" evidence="13">
    <location>
        <position position="66"/>
    </location>
</feature>
<evidence type="ECO:0000256" key="1">
    <source>
        <dbReference type="ARBA" id="ARBA00008139"/>
    </source>
</evidence>
<keyword evidence="3 20" id="KW-0645">Protease</keyword>
<feature type="disulfide bond" evidence="17 19">
    <location>
        <begin position="34"/>
        <end position="52"/>
    </location>
</feature>
<feature type="binding site" evidence="16">
    <location>
        <position position="69"/>
    </location>
    <ligand>
        <name>Zn(2+)</name>
        <dbReference type="ChEBI" id="CHEBI:29105"/>
        <label>1</label>
        <note>catalytic</note>
    </ligand>
</feature>
<dbReference type="AlphaFoldDB" id="A0AA88H1Z8"/>
<evidence type="ECO:0000256" key="9">
    <source>
        <dbReference type="ARBA" id="ARBA00023157"/>
    </source>
</evidence>
<dbReference type="PRINTS" id="PR00791">
    <property type="entry name" value="PEPDIPTASEA"/>
</dbReference>
<keyword evidence="6 20" id="KW-0378">Hydrolase</keyword>
<dbReference type="GO" id="GO:0008237">
    <property type="term" value="F:metallopeptidase activity"/>
    <property type="evidence" value="ECO:0007669"/>
    <property type="project" value="UniProtKB-KW"/>
</dbReference>
<evidence type="ECO:0000256" key="2">
    <source>
        <dbReference type="ARBA" id="ARBA00022645"/>
    </source>
</evidence>
<dbReference type="InterPro" id="IPR001548">
    <property type="entry name" value="Peptidase_M2"/>
</dbReference>
<evidence type="ECO:0000256" key="19">
    <source>
        <dbReference type="PROSITE-ProRule" id="PRU01355"/>
    </source>
</evidence>
<feature type="active site" description="Proton donor 2" evidence="14">
    <location>
        <position position="195"/>
    </location>
</feature>
<evidence type="ECO:0000256" key="5">
    <source>
        <dbReference type="ARBA" id="ARBA00022729"/>
    </source>
</evidence>
<feature type="binding site" evidence="18">
    <location>
        <position position="69"/>
    </location>
    <ligand>
        <name>Zn(2+)</name>
        <dbReference type="ChEBI" id="CHEBI:29105"/>
        <label>2</label>
        <note>catalytic</note>
    </ligand>
</feature>
<feature type="binding site" evidence="16">
    <location>
        <position position="93"/>
    </location>
    <ligand>
        <name>Zn(2+)</name>
        <dbReference type="ChEBI" id="CHEBI:29105"/>
        <label>1</label>
        <note>catalytic</note>
    </ligand>
</feature>
<reference evidence="21" key="1">
    <citation type="submission" date="2023-07" db="EMBL/GenBank/DDBJ databases">
        <title>Chromosome-level genome assembly of Artemia franciscana.</title>
        <authorList>
            <person name="Jo E."/>
        </authorList>
    </citation>
    <scope>NUCLEOTIDE SEQUENCE</scope>
    <source>
        <tissue evidence="21">Whole body</tissue>
    </source>
</reference>
<dbReference type="EC" id="3.4.-.-" evidence="20"/>
<dbReference type="GO" id="GO:0006508">
    <property type="term" value="P:proteolysis"/>
    <property type="evidence" value="ECO:0007669"/>
    <property type="project" value="UniProtKB-KW"/>
</dbReference>
<evidence type="ECO:0000256" key="17">
    <source>
        <dbReference type="PIRSR" id="PIRSR601548-4"/>
    </source>
</evidence>
<keyword evidence="22" id="KW-1185">Reference proteome</keyword>
<evidence type="ECO:0000256" key="20">
    <source>
        <dbReference type="RuleBase" id="RU361144"/>
    </source>
</evidence>
<comment type="similarity">
    <text evidence="1 19 20">Belongs to the peptidase M2 family.</text>
</comment>
<dbReference type="Gene3D" id="1.10.1370.30">
    <property type="match status" value="1"/>
</dbReference>
<keyword evidence="5" id="KW-0732">Signal</keyword>
<dbReference type="Proteomes" id="UP001187531">
    <property type="component" value="Unassembled WGS sequence"/>
</dbReference>
<evidence type="ECO:0000256" key="7">
    <source>
        <dbReference type="ARBA" id="ARBA00022833"/>
    </source>
</evidence>
<evidence type="ECO:0000256" key="13">
    <source>
        <dbReference type="PIRSR" id="PIRSR601548-1"/>
    </source>
</evidence>
<feature type="binding site" evidence="15">
    <location>
        <position position="204"/>
    </location>
    <ligand>
        <name>chloride</name>
        <dbReference type="ChEBI" id="CHEBI:17996"/>
        <label>1</label>
    </ligand>
</feature>
<dbReference type="GO" id="GO:0004180">
    <property type="term" value="F:carboxypeptidase activity"/>
    <property type="evidence" value="ECO:0007669"/>
    <property type="project" value="UniProtKB-KW"/>
</dbReference>
<dbReference type="EMBL" id="JAVRJZ010000193">
    <property type="protein sequence ID" value="KAK2702683.1"/>
    <property type="molecule type" value="Genomic_DNA"/>
</dbReference>
<evidence type="ECO:0000313" key="21">
    <source>
        <dbReference type="EMBL" id="KAK2702683.1"/>
    </source>
</evidence>
<keyword evidence="7 16" id="KW-0862">Zinc</keyword>
<dbReference type="FunFam" id="1.10.1370.30:FF:000004">
    <property type="entry name" value="Angiotensin-converting enzyme"/>
    <property type="match status" value="1"/>
</dbReference>
<feature type="binding site" evidence="16">
    <location>
        <position position="65"/>
    </location>
    <ligand>
        <name>Zn(2+)</name>
        <dbReference type="ChEBI" id="CHEBI:29105"/>
        <label>1</label>
        <note>catalytic</note>
    </ligand>
</feature>
<dbReference type="Pfam" id="PF01401">
    <property type="entry name" value="Peptidase_M2"/>
    <property type="match status" value="1"/>
</dbReference>
<dbReference type="PANTHER" id="PTHR10514:SF45">
    <property type="entry name" value="ANGIOTENSIN-CONVERTING ENZYME"/>
    <property type="match status" value="1"/>
</dbReference>
<evidence type="ECO:0000256" key="16">
    <source>
        <dbReference type="PIRSR" id="PIRSR601548-3"/>
    </source>
</evidence>
<evidence type="ECO:0000256" key="15">
    <source>
        <dbReference type="PIRSR" id="PIRSR601548-2"/>
    </source>
</evidence>
<dbReference type="GO" id="GO:0008241">
    <property type="term" value="F:peptidyl-dipeptidase activity"/>
    <property type="evidence" value="ECO:0007669"/>
    <property type="project" value="UniProtKB-EC"/>
</dbReference>
<evidence type="ECO:0000256" key="18">
    <source>
        <dbReference type="PIRSR" id="PIRSR601548-8"/>
    </source>
</evidence>
<dbReference type="PROSITE" id="PS52011">
    <property type="entry name" value="PEPTIDASE_M2"/>
    <property type="match status" value="1"/>
</dbReference>
<keyword evidence="8 20" id="KW-0482">Metalloprotease</keyword>
<keyword evidence="4 16" id="KW-0479">Metal-binding</keyword>
<keyword evidence="10 20" id="KW-0325">Glycoprotein</keyword>
<feature type="binding site" evidence="18">
    <location>
        <position position="65"/>
    </location>
    <ligand>
        <name>Zn(2+)</name>
        <dbReference type="ChEBI" id="CHEBI:29105"/>
        <label>2</label>
        <note>catalytic</note>
    </ligand>
</feature>
<dbReference type="SUPFAM" id="SSF55486">
    <property type="entry name" value="Metalloproteases ('zincins'), catalytic domain"/>
    <property type="match status" value="1"/>
</dbReference>
<evidence type="ECO:0000256" key="14">
    <source>
        <dbReference type="PIRSR" id="PIRSR601548-11"/>
    </source>
</evidence>
<protein>
    <recommendedName>
        <fullName evidence="12 20">Angiotensin-converting enzyme</fullName>
        <ecNumber evidence="20">3.4.-.-</ecNumber>
    </recommendedName>
</protein>